<feature type="region of interest" description="Disordered" evidence="1">
    <location>
        <begin position="1"/>
        <end position="34"/>
    </location>
</feature>
<accession>F8MDH3</accession>
<protein>
    <submittedName>
        <fullName evidence="2">Uncharacterized protein</fullName>
    </submittedName>
</protein>
<dbReference type="VEuPathDB" id="FungiDB:NEUTE1DRAFT_128056"/>
<dbReference type="GeneID" id="20825170"/>
<dbReference type="EMBL" id="GL891302">
    <property type="protein sequence ID" value="EGO61464.1"/>
    <property type="molecule type" value="Genomic_DNA"/>
</dbReference>
<sequence length="155" mass="16957">MYPERQIRTIPKPCKKEPLTGSTFPRRSRHREPPTVQEALKELLKTANDLIENKDPNRVKFLRRDILDFVNNTHLAKKSEGIASSAAAQGQTLRDEISGGAYGTAGDVEAEGETQCGGVSMRDEEQARKEASQIDASNCGDRFDWGSGGPPGPTC</sequence>
<feature type="region of interest" description="Disordered" evidence="1">
    <location>
        <begin position="120"/>
        <end position="155"/>
    </location>
</feature>
<keyword evidence="3" id="KW-1185">Reference proteome</keyword>
<dbReference type="HOGENOM" id="CLU_1696000_0_0_1"/>
<name>F8MDH3_NEUT8</name>
<dbReference type="RefSeq" id="XP_009848515.1">
    <property type="nucleotide sequence ID" value="XM_009850213.1"/>
</dbReference>
<dbReference type="KEGG" id="nte:NEUTE1DRAFT128056"/>
<evidence type="ECO:0000313" key="2">
    <source>
        <dbReference type="EMBL" id="EGO61464.1"/>
    </source>
</evidence>
<dbReference type="Proteomes" id="UP000008065">
    <property type="component" value="Unassembled WGS sequence"/>
</dbReference>
<dbReference type="AlphaFoldDB" id="F8MDH3"/>
<organism evidence="2 3">
    <name type="scientific">Neurospora tetrasperma (strain FGSC 2508 / ATCC MYA-4615 / P0657)</name>
    <dbReference type="NCBI Taxonomy" id="510951"/>
    <lineage>
        <taxon>Eukaryota</taxon>
        <taxon>Fungi</taxon>
        <taxon>Dikarya</taxon>
        <taxon>Ascomycota</taxon>
        <taxon>Pezizomycotina</taxon>
        <taxon>Sordariomycetes</taxon>
        <taxon>Sordariomycetidae</taxon>
        <taxon>Sordariales</taxon>
        <taxon>Sordariaceae</taxon>
        <taxon>Neurospora</taxon>
    </lineage>
</organism>
<feature type="compositionally biased region" description="Basic and acidic residues" evidence="1">
    <location>
        <begin position="121"/>
        <end position="132"/>
    </location>
</feature>
<gene>
    <name evidence="2" type="ORF">NEUTE1DRAFT_128056</name>
</gene>
<proteinExistence type="predicted"/>
<reference evidence="3" key="1">
    <citation type="journal article" date="2011" name="Genetics">
        <title>Massive changes in genome architecture accompany the transition to self-fertility in the filamentous fungus Neurospora tetrasperma.</title>
        <authorList>
            <person name="Ellison C.E."/>
            <person name="Stajich J.E."/>
            <person name="Jacobson D.J."/>
            <person name="Natvig D.O."/>
            <person name="Lapidus A."/>
            <person name="Foster B."/>
            <person name="Aerts A."/>
            <person name="Riley R."/>
            <person name="Lindquist E.A."/>
            <person name="Grigoriev I.V."/>
            <person name="Taylor J.W."/>
        </authorList>
    </citation>
    <scope>NUCLEOTIDE SEQUENCE [LARGE SCALE GENOMIC DNA]</scope>
    <source>
        <strain evidence="3">FGSC 2508 / P0657</strain>
    </source>
</reference>
<evidence type="ECO:0000313" key="3">
    <source>
        <dbReference type="Proteomes" id="UP000008065"/>
    </source>
</evidence>
<evidence type="ECO:0000256" key="1">
    <source>
        <dbReference type="SAM" id="MobiDB-lite"/>
    </source>
</evidence>